<keyword evidence="9" id="KW-0067">ATP-binding</keyword>
<evidence type="ECO:0000256" key="5">
    <source>
        <dbReference type="ARBA" id="ARBA00022553"/>
    </source>
</evidence>
<dbReference type="CDD" id="cd02021">
    <property type="entry name" value="GntK"/>
    <property type="match status" value="1"/>
</dbReference>
<dbReference type="PANTHER" id="PTHR43439">
    <property type="entry name" value="PHENYLACETATE-COENZYME A LIGASE"/>
    <property type="match status" value="1"/>
</dbReference>
<dbReference type="InterPro" id="IPR036291">
    <property type="entry name" value="NAD(P)-bd_dom_sf"/>
</dbReference>
<feature type="domain" description="Carrier" evidence="12">
    <location>
        <begin position="559"/>
        <end position="638"/>
    </location>
</feature>
<dbReference type="Pfam" id="PF23562">
    <property type="entry name" value="AMP-binding_C_3"/>
    <property type="match status" value="1"/>
</dbReference>
<evidence type="ECO:0000256" key="4">
    <source>
        <dbReference type="ARBA" id="ARBA00022450"/>
    </source>
</evidence>
<dbReference type="GeneID" id="89929455"/>
<protein>
    <recommendedName>
        <fullName evidence="3">gluconokinase</fullName>
        <ecNumber evidence="3">2.7.1.12</ecNumber>
    </recommendedName>
    <alternativeName>
        <fullName evidence="10">Gluconate kinase</fullName>
    </alternativeName>
</protein>
<evidence type="ECO:0000256" key="11">
    <source>
        <dbReference type="ARBA" id="ARBA00048090"/>
    </source>
</evidence>
<comment type="catalytic activity">
    <reaction evidence="11">
        <text>D-gluconate + ATP = 6-phospho-D-gluconate + ADP + H(+)</text>
        <dbReference type="Rhea" id="RHEA:19433"/>
        <dbReference type="ChEBI" id="CHEBI:15378"/>
        <dbReference type="ChEBI" id="CHEBI:18391"/>
        <dbReference type="ChEBI" id="CHEBI:30616"/>
        <dbReference type="ChEBI" id="CHEBI:58759"/>
        <dbReference type="ChEBI" id="CHEBI:456216"/>
        <dbReference type="EC" id="2.7.1.12"/>
    </reaction>
</comment>
<evidence type="ECO:0000256" key="1">
    <source>
        <dbReference type="ARBA" id="ARBA00004875"/>
    </source>
</evidence>
<dbReference type="Pfam" id="PF00501">
    <property type="entry name" value="AMP-binding"/>
    <property type="match status" value="1"/>
</dbReference>
<comment type="caution">
    <text evidence="13">The sequence shown here is derived from an EMBL/GenBank/DDBJ whole genome shotgun (WGS) entry which is preliminary data.</text>
</comment>
<dbReference type="Gene3D" id="1.10.1200.10">
    <property type="entry name" value="ACP-like"/>
    <property type="match status" value="1"/>
</dbReference>
<evidence type="ECO:0000256" key="10">
    <source>
        <dbReference type="ARBA" id="ARBA00029835"/>
    </source>
</evidence>
<dbReference type="InterPro" id="IPR006001">
    <property type="entry name" value="Therm_gnt_kin"/>
</dbReference>
<keyword evidence="6" id="KW-0808">Transferase</keyword>
<dbReference type="Pfam" id="PF07993">
    <property type="entry name" value="NAD_binding_4"/>
    <property type="match status" value="1"/>
</dbReference>
<dbReference type="Pfam" id="PF13671">
    <property type="entry name" value="AAA_33"/>
    <property type="match status" value="1"/>
</dbReference>
<proteinExistence type="inferred from homology"/>
<comment type="similarity">
    <text evidence="2">Belongs to the gluconokinase GntK/GntV family.</text>
</comment>
<dbReference type="InterPro" id="IPR009081">
    <property type="entry name" value="PP-bd_ACP"/>
</dbReference>
<keyword evidence="7" id="KW-0547">Nucleotide-binding</keyword>
<dbReference type="InterPro" id="IPR042099">
    <property type="entry name" value="ANL_N_sf"/>
</dbReference>
<reference evidence="13 14" key="1">
    <citation type="submission" date="2023-08" db="EMBL/GenBank/DDBJ databases">
        <title>Black Yeasts Isolated from many extreme environments.</title>
        <authorList>
            <person name="Coleine C."/>
            <person name="Stajich J.E."/>
            <person name="Selbmann L."/>
        </authorList>
    </citation>
    <scope>NUCLEOTIDE SEQUENCE [LARGE SCALE GENOMIC DNA]</scope>
    <source>
        <strain evidence="13 14">CCFEE 5935</strain>
    </source>
</reference>
<evidence type="ECO:0000256" key="3">
    <source>
        <dbReference type="ARBA" id="ARBA00012054"/>
    </source>
</evidence>
<dbReference type="InterPro" id="IPR000873">
    <property type="entry name" value="AMP-dep_synth/lig_dom"/>
</dbReference>
<dbReference type="Gene3D" id="3.40.50.300">
    <property type="entry name" value="P-loop containing nucleotide triphosphate hydrolases"/>
    <property type="match status" value="1"/>
</dbReference>
<evidence type="ECO:0000256" key="2">
    <source>
        <dbReference type="ARBA" id="ARBA00008420"/>
    </source>
</evidence>
<dbReference type="RefSeq" id="XP_064656460.1">
    <property type="nucleotide sequence ID" value="XM_064805355.1"/>
</dbReference>
<dbReference type="EMBL" id="JAVRRT010000013">
    <property type="protein sequence ID" value="KAK5166578.1"/>
    <property type="molecule type" value="Genomic_DNA"/>
</dbReference>
<dbReference type="InterPro" id="IPR006162">
    <property type="entry name" value="Ppantetheine_attach_site"/>
</dbReference>
<dbReference type="InterPro" id="IPR020845">
    <property type="entry name" value="AMP-binding_CS"/>
</dbReference>
<evidence type="ECO:0000256" key="6">
    <source>
        <dbReference type="ARBA" id="ARBA00022679"/>
    </source>
</evidence>
<sequence length="1226" mass="135983">MATAVDHIPAARPSKEPIETAVEVSISRTDSPQEDLEKATPRTIDELIRLRAHQSGHDQPIVSYPEQGTAYVDYTPRQLDELVERAAVHYSTLIRQRVTSDDPVQVVGILGQSDLSYLISFLAISRLGHSALLLSTRITEEAHESLLSSTQATALLYHDQFTAVATAVVAQLPNVQAAPICNATSLPAGARLQPALLEPRRETEHISFIIHSSGSTGLPKPIYQTHRASLYTYSQNFGLVGFITLPLYHNHGICCLFRAIHSRRNIYIYNARLPLASQNLLSTLQGHPEVAILYGVPYALKLLAESTEGLAALARLDIVMFGGSACPKPIGDKLVENGVNLVGHYGATEVGQLMTSFRDHQQDKQWDWLRVPPHFKPYLSMELRGPNLYELVVTEGWPSKVATNRDDGSYATKDLFEPHPTLEDAWRYYARLDDTIVLENGEKANPLLVEGVLRENPHVAEAVVFGANKPRLGAFIVPATTTDLEDAAIIDAVMPAILNMNASVPAYSHLTRDMIRTLPRDAEYRRTDKGTVIRAAFYKSYASQIDDMYADEQSGSLRLSREKLLEMLRSEFLKRVPSGMAIKDDTDLFSLGVDSLQAIQVRSFIIKNLAVDAKNIGRNFVFDFPTVEQMTNEILRLQTGQPAMEKLGVEDRMRNMIQKYSNFSQHVPVEKTIVGKHIVVTGSTGSLGAHVVAKLASQRSVRTVYCLVRASSIRSAEARVRRSLQERRLYHELTLSQRSKIVAWPADFGKDNLGLSVQQYDQLLSHVSHVLHLAWSVNFNKALESFESDCIAGARNLMDLCLKTKTSHPAAFNFCSSVSATARTPGPTVPEALPESLSYAQGMGYAQSKLVTEHLCYIAASETGLQARVLRVGQIIGDTRHGVWNDTEAIPMIFQTAKTVGCLPTLDESPAWLPVDQVANACIEIACSGAPAGCMNIVNHEAFHWTRDLLPLLRLALDFEEVGQREWIRRLRASSPNPQQNPPIKLVDFFASKYDNDSARKSLTHATELARAYSPTLQNAGVVDEQLMRKIIVHLKTRWWTGPEVVAPPTAIIVGGPCGSGKTTVAQALCETFSIPFIEGDMLHSRQAREKMRQHVPLDDIDRLSWLAHLRGAVMDRLLTTRAPAVVVTCSALRSAYRDELRTLEEVAGIKTLFVMLQTDRNGELKARMAKREGHYMDPVMVDAQVSLLEEAKQYEVDVLSIDAAREPRAVRDEVEGLIKEAIPLL</sequence>
<evidence type="ECO:0000313" key="14">
    <source>
        <dbReference type="Proteomes" id="UP001337655"/>
    </source>
</evidence>
<dbReference type="EC" id="2.7.1.12" evidence="3"/>
<keyword evidence="5" id="KW-0597">Phosphoprotein</keyword>
<keyword evidence="4" id="KW-0596">Phosphopantetheine</keyword>
<evidence type="ECO:0000313" key="13">
    <source>
        <dbReference type="EMBL" id="KAK5166578.1"/>
    </source>
</evidence>
<dbReference type="GO" id="GO:0005975">
    <property type="term" value="P:carbohydrate metabolic process"/>
    <property type="evidence" value="ECO:0007669"/>
    <property type="project" value="InterPro"/>
</dbReference>
<evidence type="ECO:0000259" key="12">
    <source>
        <dbReference type="PROSITE" id="PS50075"/>
    </source>
</evidence>
<evidence type="ECO:0000256" key="9">
    <source>
        <dbReference type="ARBA" id="ARBA00022840"/>
    </source>
</evidence>
<dbReference type="GO" id="GO:0005524">
    <property type="term" value="F:ATP binding"/>
    <property type="evidence" value="ECO:0007669"/>
    <property type="project" value="UniProtKB-KW"/>
</dbReference>
<evidence type="ECO:0000256" key="7">
    <source>
        <dbReference type="ARBA" id="ARBA00022741"/>
    </source>
</evidence>
<dbReference type="Gene3D" id="3.40.50.12780">
    <property type="entry name" value="N-terminal domain of ligase-like"/>
    <property type="match status" value="1"/>
</dbReference>
<keyword evidence="14" id="KW-1185">Reference proteome</keyword>
<comment type="pathway">
    <text evidence="1">Carbohydrate acid metabolism; D-gluconate degradation.</text>
</comment>
<dbReference type="InterPro" id="IPR027417">
    <property type="entry name" value="P-loop_NTPase"/>
</dbReference>
<dbReference type="NCBIfam" id="TIGR01313">
    <property type="entry name" value="therm_gnt_kin"/>
    <property type="match status" value="1"/>
</dbReference>
<dbReference type="SUPFAM" id="SSF52540">
    <property type="entry name" value="P-loop containing nucleoside triphosphate hydrolases"/>
    <property type="match status" value="1"/>
</dbReference>
<dbReference type="Pfam" id="PF00550">
    <property type="entry name" value="PP-binding"/>
    <property type="match status" value="1"/>
</dbReference>
<dbReference type="Gene3D" id="3.40.50.720">
    <property type="entry name" value="NAD(P)-binding Rossmann-like Domain"/>
    <property type="match status" value="1"/>
</dbReference>
<evidence type="ECO:0000256" key="8">
    <source>
        <dbReference type="ARBA" id="ARBA00022777"/>
    </source>
</evidence>
<dbReference type="InterPro" id="IPR036736">
    <property type="entry name" value="ACP-like_sf"/>
</dbReference>
<dbReference type="GO" id="GO:0046316">
    <property type="term" value="F:gluconokinase activity"/>
    <property type="evidence" value="ECO:0007669"/>
    <property type="project" value="UniProtKB-EC"/>
</dbReference>
<name>A0AAV9P1X4_9PEZI</name>
<keyword evidence="8" id="KW-0418">Kinase</keyword>
<dbReference type="SUPFAM" id="SSF56801">
    <property type="entry name" value="Acetyl-CoA synthetase-like"/>
    <property type="match status" value="1"/>
</dbReference>
<dbReference type="InterPro" id="IPR051414">
    <property type="entry name" value="Adenylate-forming_Reductase"/>
</dbReference>
<dbReference type="PROSITE" id="PS50075">
    <property type="entry name" value="CARRIER"/>
    <property type="match status" value="1"/>
</dbReference>
<organism evidence="13 14">
    <name type="scientific">Saxophila tyrrhenica</name>
    <dbReference type="NCBI Taxonomy" id="1690608"/>
    <lineage>
        <taxon>Eukaryota</taxon>
        <taxon>Fungi</taxon>
        <taxon>Dikarya</taxon>
        <taxon>Ascomycota</taxon>
        <taxon>Pezizomycotina</taxon>
        <taxon>Dothideomycetes</taxon>
        <taxon>Dothideomycetidae</taxon>
        <taxon>Mycosphaerellales</taxon>
        <taxon>Extremaceae</taxon>
        <taxon>Saxophila</taxon>
    </lineage>
</organism>
<dbReference type="PROSITE" id="PS00012">
    <property type="entry name" value="PHOSPHOPANTETHEINE"/>
    <property type="match status" value="1"/>
</dbReference>
<dbReference type="AlphaFoldDB" id="A0AAV9P1X4"/>
<gene>
    <name evidence="13" type="ORF">LTR77_008121</name>
</gene>
<dbReference type="SUPFAM" id="SSF51735">
    <property type="entry name" value="NAD(P)-binding Rossmann-fold domains"/>
    <property type="match status" value="1"/>
</dbReference>
<dbReference type="Proteomes" id="UP001337655">
    <property type="component" value="Unassembled WGS sequence"/>
</dbReference>
<dbReference type="SUPFAM" id="SSF47336">
    <property type="entry name" value="ACP-like"/>
    <property type="match status" value="1"/>
</dbReference>
<dbReference type="PANTHER" id="PTHR43439:SF2">
    <property type="entry name" value="ENZYME, PUTATIVE (JCVI)-RELATED"/>
    <property type="match status" value="1"/>
</dbReference>
<accession>A0AAV9P1X4</accession>
<dbReference type="PROSITE" id="PS00455">
    <property type="entry name" value="AMP_BINDING"/>
    <property type="match status" value="1"/>
</dbReference>
<dbReference type="InterPro" id="IPR013120">
    <property type="entry name" value="FAR_NAD-bd"/>
</dbReference>